<proteinExistence type="predicted"/>
<sequence>MPKRAGSATVQEQRNIKKSRERAFMATFGKPQSIEDQEEMDRVVNSLEEIPRPDNNTKFIETNKDSQSPKTSKIINPEEDFSSSILPLTTQIENENKQQQPPPIPLTTATQPPLQYKLATALAPTQSSQMEGQVMAGSGGDCSLEERISTALLSCISKLTEKVSTSNSKTPPVKQPAAFPLREVKDAIPPPIPLSRAEGTDHGEVGPRGDPRRPTPYARGAAADHGGRPYRPALGRSPLVDQHLRTLRIQAEQLNRSVGRALADLEQEKLEEPIHDFLAIEGGITRVLKSIRTTFSRLPPR</sequence>
<dbReference type="Proteomes" id="UP000887561">
    <property type="component" value="Unplaced"/>
</dbReference>
<feature type="region of interest" description="Disordered" evidence="1">
    <location>
        <begin position="191"/>
        <end position="236"/>
    </location>
</feature>
<organism evidence="2 3">
    <name type="scientific">Meloidogyne javanica</name>
    <name type="common">Root-knot nematode worm</name>
    <dbReference type="NCBI Taxonomy" id="6303"/>
    <lineage>
        <taxon>Eukaryota</taxon>
        <taxon>Metazoa</taxon>
        <taxon>Ecdysozoa</taxon>
        <taxon>Nematoda</taxon>
        <taxon>Chromadorea</taxon>
        <taxon>Rhabditida</taxon>
        <taxon>Tylenchina</taxon>
        <taxon>Tylenchomorpha</taxon>
        <taxon>Tylenchoidea</taxon>
        <taxon>Meloidogynidae</taxon>
        <taxon>Meloidogyninae</taxon>
        <taxon>Meloidogyne</taxon>
        <taxon>Meloidogyne incognita group</taxon>
    </lineage>
</organism>
<dbReference type="AlphaFoldDB" id="A0A915N6Z5"/>
<feature type="region of interest" description="Disordered" evidence="1">
    <location>
        <begin position="1"/>
        <end position="21"/>
    </location>
</feature>
<feature type="compositionally biased region" description="Polar residues" evidence="1">
    <location>
        <begin position="54"/>
        <end position="74"/>
    </location>
</feature>
<evidence type="ECO:0000313" key="2">
    <source>
        <dbReference type="Proteomes" id="UP000887561"/>
    </source>
</evidence>
<protein>
    <submittedName>
        <fullName evidence="3">Uncharacterized protein</fullName>
    </submittedName>
</protein>
<dbReference type="WBParaSite" id="scaffold8977_cov143.g13545">
    <property type="protein sequence ID" value="scaffold8977_cov143.g13545"/>
    <property type="gene ID" value="scaffold8977_cov143.g13545"/>
</dbReference>
<evidence type="ECO:0000256" key="1">
    <source>
        <dbReference type="SAM" id="MobiDB-lite"/>
    </source>
</evidence>
<evidence type="ECO:0000313" key="3">
    <source>
        <dbReference type="WBParaSite" id="scaffold8977_cov143.g13545"/>
    </source>
</evidence>
<accession>A0A915N6Z5</accession>
<name>A0A915N6Z5_MELJA</name>
<feature type="compositionally biased region" description="Basic and acidic residues" evidence="1">
    <location>
        <begin position="198"/>
        <end position="213"/>
    </location>
</feature>
<feature type="compositionally biased region" description="Polar residues" evidence="1">
    <location>
        <begin position="82"/>
        <end position="99"/>
    </location>
</feature>
<reference evidence="3" key="1">
    <citation type="submission" date="2022-11" db="UniProtKB">
        <authorList>
            <consortium name="WormBaseParasite"/>
        </authorList>
    </citation>
    <scope>IDENTIFICATION</scope>
</reference>
<keyword evidence="2" id="KW-1185">Reference proteome</keyword>
<feature type="region of interest" description="Disordered" evidence="1">
    <location>
        <begin position="48"/>
        <end position="112"/>
    </location>
</feature>